<organism evidence="2 3">
    <name type="scientific">Sistotremastrum suecicum HHB10207 ss-3</name>
    <dbReference type="NCBI Taxonomy" id="1314776"/>
    <lineage>
        <taxon>Eukaryota</taxon>
        <taxon>Fungi</taxon>
        <taxon>Dikarya</taxon>
        <taxon>Basidiomycota</taxon>
        <taxon>Agaricomycotina</taxon>
        <taxon>Agaricomycetes</taxon>
        <taxon>Sistotremastrales</taxon>
        <taxon>Sistotremastraceae</taxon>
        <taxon>Sistotremastrum</taxon>
    </lineage>
</organism>
<accession>A0A166B4I5</accession>
<proteinExistence type="predicted"/>
<dbReference type="Proteomes" id="UP000076798">
    <property type="component" value="Unassembled WGS sequence"/>
</dbReference>
<keyword evidence="1" id="KW-0472">Membrane</keyword>
<keyword evidence="3" id="KW-1185">Reference proteome</keyword>
<feature type="transmembrane region" description="Helical" evidence="1">
    <location>
        <begin position="68"/>
        <end position="86"/>
    </location>
</feature>
<sequence>MLTLQYANIGDSHLPHLCFDSRNFLQFLGLGSPPTLDPWLYAMCSSTWPWAASLLEQKNLSDQARNTAFPYMLSGSGLVFWAFRCYQRDQSWRHYTRGLIVYLDLIACLCGRLVLFH</sequence>
<protein>
    <submittedName>
        <fullName evidence="2">Uncharacterized protein</fullName>
    </submittedName>
</protein>
<dbReference type="AlphaFoldDB" id="A0A166B4I5"/>
<keyword evidence="1" id="KW-1133">Transmembrane helix</keyword>
<reference evidence="2 3" key="1">
    <citation type="journal article" date="2016" name="Mol. Biol. Evol.">
        <title>Comparative Genomics of Early-Diverging Mushroom-Forming Fungi Provides Insights into the Origins of Lignocellulose Decay Capabilities.</title>
        <authorList>
            <person name="Nagy L.G."/>
            <person name="Riley R."/>
            <person name="Tritt A."/>
            <person name="Adam C."/>
            <person name="Daum C."/>
            <person name="Floudas D."/>
            <person name="Sun H."/>
            <person name="Yadav J.S."/>
            <person name="Pangilinan J."/>
            <person name="Larsson K.H."/>
            <person name="Matsuura K."/>
            <person name="Barry K."/>
            <person name="Labutti K."/>
            <person name="Kuo R."/>
            <person name="Ohm R.A."/>
            <person name="Bhattacharya S.S."/>
            <person name="Shirouzu T."/>
            <person name="Yoshinaga Y."/>
            <person name="Martin F.M."/>
            <person name="Grigoriev I.V."/>
            <person name="Hibbett D.S."/>
        </authorList>
    </citation>
    <scope>NUCLEOTIDE SEQUENCE [LARGE SCALE GENOMIC DNA]</scope>
    <source>
        <strain evidence="2 3">HHB10207 ss-3</strain>
    </source>
</reference>
<name>A0A166B4I5_9AGAM</name>
<keyword evidence="1" id="KW-0812">Transmembrane</keyword>
<evidence type="ECO:0000256" key="1">
    <source>
        <dbReference type="SAM" id="Phobius"/>
    </source>
</evidence>
<dbReference type="EMBL" id="KV428121">
    <property type="protein sequence ID" value="KZT35993.1"/>
    <property type="molecule type" value="Genomic_DNA"/>
</dbReference>
<evidence type="ECO:0000313" key="2">
    <source>
        <dbReference type="EMBL" id="KZT35993.1"/>
    </source>
</evidence>
<gene>
    <name evidence="2" type="ORF">SISSUDRAFT_1050577</name>
</gene>
<feature type="transmembrane region" description="Helical" evidence="1">
    <location>
        <begin position="98"/>
        <end position="116"/>
    </location>
</feature>
<evidence type="ECO:0000313" key="3">
    <source>
        <dbReference type="Proteomes" id="UP000076798"/>
    </source>
</evidence>